<proteinExistence type="predicted"/>
<gene>
    <name evidence="2" type="ORF">SAMN04488124_1314</name>
</gene>
<keyword evidence="1" id="KW-1133">Transmembrane helix</keyword>
<feature type="transmembrane region" description="Helical" evidence="1">
    <location>
        <begin position="44"/>
        <end position="68"/>
    </location>
</feature>
<evidence type="ECO:0000256" key="1">
    <source>
        <dbReference type="SAM" id="Phobius"/>
    </source>
</evidence>
<dbReference type="RefSeq" id="WP_089878169.1">
    <property type="nucleotide sequence ID" value="NZ_FOYS01000002.1"/>
</dbReference>
<reference evidence="3" key="1">
    <citation type="submission" date="2016-10" db="EMBL/GenBank/DDBJ databases">
        <authorList>
            <person name="Varghese N."/>
            <person name="Submissions S."/>
        </authorList>
    </citation>
    <scope>NUCLEOTIDE SEQUENCE [LARGE SCALE GENOMIC DNA]</scope>
    <source>
        <strain evidence="3">CGMCC 1.8711</strain>
    </source>
</reference>
<dbReference type="AlphaFoldDB" id="A0A1I6GNE0"/>
<dbReference type="STRING" id="555875.SAMN04488124_1314"/>
<name>A0A1I6GNE0_9EURY</name>
<dbReference type="EMBL" id="FOYS01000002">
    <property type="protein sequence ID" value="SFR43733.1"/>
    <property type="molecule type" value="Genomic_DNA"/>
</dbReference>
<organism evidence="2 3">
    <name type="scientific">Halogeometricum limi</name>
    <dbReference type="NCBI Taxonomy" id="555875"/>
    <lineage>
        <taxon>Archaea</taxon>
        <taxon>Methanobacteriati</taxon>
        <taxon>Methanobacteriota</taxon>
        <taxon>Stenosarchaea group</taxon>
        <taxon>Halobacteria</taxon>
        <taxon>Halobacteriales</taxon>
        <taxon>Haloferacaceae</taxon>
        <taxon>Halogeometricum</taxon>
    </lineage>
</organism>
<evidence type="ECO:0000313" key="3">
    <source>
        <dbReference type="Proteomes" id="UP000243250"/>
    </source>
</evidence>
<sequence>MVSELLGLFAGAVGLGLVHGAEPGHGWPIAASYAMERKNKWLSGAAAATVLGIGHLVSSIAMVLVFFAAKSYFELTQLTWLPQVAGVLLILLGLNELRGGGHHHGHGDAEGDYAHTHDGDGDDGHKYAFVAVDGHGHSHADAHEGGHSLDSHDHGDDGALARLKAALPFGGGHAHSHSHGLDADPSNTSLRSLAWFAFLLGFAHEEEFEILLLCTGSNYCLELMTVYALTVVFGIVALTLLLVAGYYRYEERMEAVAEHFPTISAAILILMGLGFVFGVF</sequence>
<keyword evidence="1" id="KW-0812">Transmembrane</keyword>
<evidence type="ECO:0008006" key="4">
    <source>
        <dbReference type="Google" id="ProtNLM"/>
    </source>
</evidence>
<feature type="transmembrane region" description="Helical" evidence="1">
    <location>
        <begin position="226"/>
        <end position="247"/>
    </location>
</feature>
<keyword evidence="1" id="KW-0472">Membrane</keyword>
<feature type="transmembrane region" description="Helical" evidence="1">
    <location>
        <begin position="259"/>
        <end position="279"/>
    </location>
</feature>
<protein>
    <recommendedName>
        <fullName evidence="4">ABC-type nickel/cobalt efflux system, permease component RcnA</fullName>
    </recommendedName>
</protein>
<evidence type="ECO:0000313" key="2">
    <source>
        <dbReference type="EMBL" id="SFR43733.1"/>
    </source>
</evidence>
<dbReference type="OrthoDB" id="71082at2157"/>
<accession>A0A1I6GNE0</accession>
<dbReference type="Proteomes" id="UP000243250">
    <property type="component" value="Unassembled WGS sequence"/>
</dbReference>
<keyword evidence="3" id="KW-1185">Reference proteome</keyword>